<feature type="transmembrane region" description="Helical" evidence="6">
    <location>
        <begin position="24"/>
        <end position="43"/>
    </location>
</feature>
<dbReference type="AlphaFoldDB" id="A0A3D8S6B9"/>
<keyword evidence="9" id="KW-1185">Reference proteome</keyword>
<dbReference type="Proteomes" id="UP000256690">
    <property type="component" value="Unassembled WGS sequence"/>
</dbReference>
<evidence type="ECO:0000256" key="5">
    <source>
        <dbReference type="ARBA" id="ARBA00038359"/>
    </source>
</evidence>
<dbReference type="InterPro" id="IPR052337">
    <property type="entry name" value="SAT4-like"/>
</dbReference>
<dbReference type="PANTHER" id="PTHR33048">
    <property type="entry name" value="PTH11-LIKE INTEGRAL MEMBRANE PROTEIN (AFU_ORTHOLOGUE AFUA_5G11245)"/>
    <property type="match status" value="1"/>
</dbReference>
<evidence type="ECO:0000256" key="3">
    <source>
        <dbReference type="ARBA" id="ARBA00022989"/>
    </source>
</evidence>
<evidence type="ECO:0000313" key="8">
    <source>
        <dbReference type="EMBL" id="RDW81554.1"/>
    </source>
</evidence>
<dbReference type="PANTHER" id="PTHR33048:SF47">
    <property type="entry name" value="INTEGRAL MEMBRANE PROTEIN-RELATED"/>
    <property type="match status" value="1"/>
</dbReference>
<keyword evidence="4 6" id="KW-0472">Membrane</keyword>
<accession>A0A3D8S6B9</accession>
<evidence type="ECO:0000256" key="1">
    <source>
        <dbReference type="ARBA" id="ARBA00004141"/>
    </source>
</evidence>
<feature type="domain" description="Rhodopsin" evidence="7">
    <location>
        <begin position="38"/>
        <end position="146"/>
    </location>
</feature>
<reference evidence="8 9" key="1">
    <citation type="journal article" date="2018" name="IMA Fungus">
        <title>IMA Genome-F 9: Draft genome sequence of Annulohypoxylon stygium, Aspergillus mulundensis, Berkeleyomyces basicola (syn. Thielaviopsis basicola), Ceratocystis smalleyi, two Cercospora beticola strains, Coleophoma cylindrospora, Fusarium fracticaudum, Phialophora cf. hyalina, and Morchella septimelata.</title>
        <authorList>
            <person name="Wingfield B.D."/>
            <person name="Bills G.F."/>
            <person name="Dong Y."/>
            <person name="Huang W."/>
            <person name="Nel W.J."/>
            <person name="Swalarsk-Parry B.S."/>
            <person name="Vaghefi N."/>
            <person name="Wilken P.M."/>
            <person name="An Z."/>
            <person name="de Beer Z.W."/>
            <person name="De Vos L."/>
            <person name="Chen L."/>
            <person name="Duong T.A."/>
            <person name="Gao Y."/>
            <person name="Hammerbacher A."/>
            <person name="Kikkert J.R."/>
            <person name="Li Y."/>
            <person name="Li H."/>
            <person name="Li K."/>
            <person name="Li Q."/>
            <person name="Liu X."/>
            <person name="Ma X."/>
            <person name="Naidoo K."/>
            <person name="Pethybridge S.J."/>
            <person name="Sun J."/>
            <person name="Steenkamp E.T."/>
            <person name="van der Nest M.A."/>
            <person name="van Wyk S."/>
            <person name="Wingfield M.J."/>
            <person name="Xiong C."/>
            <person name="Yue Q."/>
            <person name="Zhang X."/>
        </authorList>
    </citation>
    <scope>NUCLEOTIDE SEQUENCE [LARGE SCALE GENOMIC DNA]</scope>
    <source>
        <strain evidence="8 9">DSM 5745</strain>
    </source>
</reference>
<dbReference type="InterPro" id="IPR049326">
    <property type="entry name" value="Rhodopsin_dom_fungi"/>
</dbReference>
<gene>
    <name evidence="8" type="ORF">DSM5745_05111</name>
</gene>
<dbReference type="GO" id="GO:0016020">
    <property type="term" value="C:membrane"/>
    <property type="evidence" value="ECO:0007669"/>
    <property type="project" value="UniProtKB-SubCell"/>
</dbReference>
<dbReference type="STRING" id="1810919.A0A3D8S6B9"/>
<proteinExistence type="inferred from homology"/>
<feature type="transmembrane region" description="Helical" evidence="6">
    <location>
        <begin position="107"/>
        <end position="128"/>
    </location>
</feature>
<protein>
    <recommendedName>
        <fullName evidence="7">Rhodopsin domain-containing protein</fullName>
    </recommendedName>
</protein>
<dbReference type="OrthoDB" id="5329176at2759"/>
<evidence type="ECO:0000259" key="7">
    <source>
        <dbReference type="Pfam" id="PF20684"/>
    </source>
</evidence>
<dbReference type="Pfam" id="PF20684">
    <property type="entry name" value="Fung_rhodopsin"/>
    <property type="match status" value="1"/>
</dbReference>
<organism evidence="8 9">
    <name type="scientific">Aspergillus mulundensis</name>
    <dbReference type="NCBI Taxonomy" id="1810919"/>
    <lineage>
        <taxon>Eukaryota</taxon>
        <taxon>Fungi</taxon>
        <taxon>Dikarya</taxon>
        <taxon>Ascomycota</taxon>
        <taxon>Pezizomycotina</taxon>
        <taxon>Eurotiomycetes</taxon>
        <taxon>Eurotiomycetidae</taxon>
        <taxon>Eurotiales</taxon>
        <taxon>Aspergillaceae</taxon>
        <taxon>Aspergillus</taxon>
        <taxon>Aspergillus subgen. Nidulantes</taxon>
    </lineage>
</organism>
<comment type="caution">
    <text evidence="8">The sequence shown here is derived from an EMBL/GenBank/DDBJ whole genome shotgun (WGS) entry which is preliminary data.</text>
</comment>
<feature type="transmembrane region" description="Helical" evidence="6">
    <location>
        <begin position="55"/>
        <end position="77"/>
    </location>
</feature>
<evidence type="ECO:0000256" key="6">
    <source>
        <dbReference type="SAM" id="Phobius"/>
    </source>
</evidence>
<evidence type="ECO:0000256" key="2">
    <source>
        <dbReference type="ARBA" id="ARBA00022692"/>
    </source>
</evidence>
<name>A0A3D8S6B9_9EURO</name>
<keyword evidence="2 6" id="KW-0812">Transmembrane</keyword>
<evidence type="ECO:0000256" key="4">
    <source>
        <dbReference type="ARBA" id="ARBA00023136"/>
    </source>
</evidence>
<comment type="subcellular location">
    <subcellularLocation>
        <location evidence="1">Membrane</location>
        <topology evidence="1">Multi-pass membrane protein</topology>
    </subcellularLocation>
</comment>
<dbReference type="RefSeq" id="XP_026604607.1">
    <property type="nucleotide sequence ID" value="XM_026747127.1"/>
</dbReference>
<sequence length="176" mass="19545">MPASEASISPERMAEYSGDRLRDVAIAFTVLEFLAVGLRFISVRIGHEVIGLDDYLAVPGLLCCLALNTAAFVGIHVCHLGYHLDFAQAIEPDVLVTWSKISLAVPILYSAACAVPWIMLLIMYLRILSIPWLKPYRMASYALMTIQGGHCIDVTLFYRWGSMPNILIDIAMLFLP</sequence>
<dbReference type="EMBL" id="PVWQ01000005">
    <property type="protein sequence ID" value="RDW81554.1"/>
    <property type="molecule type" value="Genomic_DNA"/>
</dbReference>
<evidence type="ECO:0000313" key="9">
    <source>
        <dbReference type="Proteomes" id="UP000256690"/>
    </source>
</evidence>
<keyword evidence="3 6" id="KW-1133">Transmembrane helix</keyword>
<comment type="similarity">
    <text evidence="5">Belongs to the SAT4 family.</text>
</comment>
<dbReference type="GeneID" id="38115481"/>